<sequence>MGIEQMGPLEEKAARLIKTGDWADIYPGLTLLDIKDAAILLCLPQTVILQWIGEGKLLALRNSAHQFRIPVDTLMDRRAAIPGMAHVINEICKGYHNLAWLFLIQPVPDEDGLRHVIDLLKEGDMDRLDQAALIWHERLETGPLS</sequence>
<dbReference type="Proteomes" id="UP000024547">
    <property type="component" value="Unassembled WGS sequence"/>
</dbReference>
<evidence type="ECO:0008006" key="3">
    <source>
        <dbReference type="Google" id="ProtNLM"/>
    </source>
</evidence>
<gene>
    <name evidence="1" type="ORF">HY36_05900</name>
</gene>
<organism evidence="1 2">
    <name type="scientific">Hyphomonas atlantica</name>
    <dbReference type="NCBI Taxonomy" id="1280948"/>
    <lineage>
        <taxon>Bacteria</taxon>
        <taxon>Pseudomonadati</taxon>
        <taxon>Pseudomonadota</taxon>
        <taxon>Alphaproteobacteria</taxon>
        <taxon>Hyphomonadales</taxon>
        <taxon>Hyphomonadaceae</taxon>
        <taxon>Hyphomonas</taxon>
    </lineage>
</organism>
<dbReference type="PATRIC" id="fig|1280948.3.peg.2233"/>
<reference evidence="1 2" key="1">
    <citation type="journal article" date="2014" name="Antonie Van Leeuwenhoek">
        <title>Hyphomonas beringensis sp. nov. and Hyphomonas chukchiensis sp. nov., isolated from surface seawater of the Bering Sea and Chukchi Sea.</title>
        <authorList>
            <person name="Li C."/>
            <person name="Lai Q."/>
            <person name="Li G."/>
            <person name="Dong C."/>
            <person name="Wang J."/>
            <person name="Liao Y."/>
            <person name="Shao Z."/>
        </authorList>
    </citation>
    <scope>NUCLEOTIDE SEQUENCE [LARGE SCALE GENOMIC DNA]</scope>
    <source>
        <strain evidence="1 2">22II1-22F38</strain>
    </source>
</reference>
<evidence type="ECO:0000313" key="1">
    <source>
        <dbReference type="EMBL" id="KCZ60511.1"/>
    </source>
</evidence>
<accession>A0A059E0Q8</accession>
<proteinExistence type="predicted"/>
<comment type="caution">
    <text evidence="1">The sequence shown here is derived from an EMBL/GenBank/DDBJ whole genome shotgun (WGS) entry which is preliminary data.</text>
</comment>
<dbReference type="EMBL" id="AWFH01000023">
    <property type="protein sequence ID" value="KCZ60511.1"/>
    <property type="molecule type" value="Genomic_DNA"/>
</dbReference>
<evidence type="ECO:0000313" key="2">
    <source>
        <dbReference type="Proteomes" id="UP000024547"/>
    </source>
</evidence>
<dbReference type="OrthoDB" id="7594527at2"/>
<protein>
    <recommendedName>
        <fullName evidence="3">DUF2384 domain-containing protein</fullName>
    </recommendedName>
</protein>
<dbReference type="RefSeq" id="WP_035552434.1">
    <property type="nucleotide sequence ID" value="NZ_AWFH01000023.1"/>
</dbReference>
<dbReference type="AlphaFoldDB" id="A0A059E0Q8"/>
<dbReference type="STRING" id="1280948.HY36_05900"/>
<name>A0A059E0Q8_9PROT</name>
<keyword evidence="2" id="KW-1185">Reference proteome</keyword>